<dbReference type="CDD" id="cd23702">
    <property type="entry name" value="eL14"/>
    <property type="match status" value="1"/>
</dbReference>
<dbReference type="GO" id="GO:0042273">
    <property type="term" value="P:ribosomal large subunit biogenesis"/>
    <property type="evidence" value="ECO:0007669"/>
    <property type="project" value="TreeGrafter"/>
</dbReference>
<keyword evidence="6" id="KW-0687">Ribonucleoprotein</keyword>
<protein>
    <recommendedName>
        <fullName evidence="7">KOW domain-containing protein</fullName>
    </recommendedName>
</protein>
<dbReference type="OrthoDB" id="1875589at2759"/>
<feature type="domain" description="KOW" evidence="7">
    <location>
        <begin position="11"/>
        <end position="38"/>
    </location>
</feature>
<dbReference type="PANTHER" id="PTHR11127">
    <property type="entry name" value="60S RIBOSOMAL PROTEIN L14"/>
    <property type="match status" value="1"/>
</dbReference>
<name>A0A0J0XM77_9TREE</name>
<gene>
    <name evidence="8" type="ORF">CC85DRAFT_285806</name>
</gene>
<dbReference type="Pfam" id="PF00467">
    <property type="entry name" value="KOW"/>
    <property type="match status" value="1"/>
</dbReference>
<dbReference type="Proteomes" id="UP000053611">
    <property type="component" value="Unassembled WGS sequence"/>
</dbReference>
<accession>A0A0J0XM77</accession>
<dbReference type="SMART" id="SM00739">
    <property type="entry name" value="KOW"/>
    <property type="match status" value="1"/>
</dbReference>
<dbReference type="InterPro" id="IPR039660">
    <property type="entry name" value="Ribosomal_eL14"/>
</dbReference>
<evidence type="ECO:0000313" key="9">
    <source>
        <dbReference type="Proteomes" id="UP000053611"/>
    </source>
</evidence>
<evidence type="ECO:0000256" key="6">
    <source>
        <dbReference type="ARBA" id="ARBA00023274"/>
    </source>
</evidence>
<evidence type="ECO:0000256" key="1">
    <source>
        <dbReference type="ARBA" id="ARBA00004021"/>
    </source>
</evidence>
<dbReference type="GO" id="GO:0022625">
    <property type="term" value="C:cytosolic large ribosomal subunit"/>
    <property type="evidence" value="ECO:0007669"/>
    <property type="project" value="TreeGrafter"/>
</dbReference>
<evidence type="ECO:0000259" key="7">
    <source>
        <dbReference type="SMART" id="SM00739"/>
    </source>
</evidence>
<proteinExistence type="inferred from homology"/>
<dbReference type="PANTHER" id="PTHR11127:SF2">
    <property type="entry name" value="LARGE RIBOSOMAL SUBUNIT PROTEIN EL14"/>
    <property type="match status" value="1"/>
</dbReference>
<dbReference type="SUPFAM" id="SSF50104">
    <property type="entry name" value="Translation proteins SH3-like domain"/>
    <property type="match status" value="1"/>
</dbReference>
<dbReference type="InterPro" id="IPR002784">
    <property type="entry name" value="Ribosomal_eL14_dom"/>
</dbReference>
<dbReference type="FunFam" id="2.30.30.30:FF:000030">
    <property type="entry name" value="60S ribosomal protein L14"/>
    <property type="match status" value="1"/>
</dbReference>
<sequence length="141" mass="15565">MSSQPSTFKRFVEVGRVVLVNDGPSAGKLAVIAEIIDHNRALIDGPSTSVARQAFPYRKLILTPYTIAKLPRGAGSGAVKKAFDKSGVAEKWAASAWAKKLEARQVRKEATDFDRFQIMLAKKQRRDAVRKAHFKERKAAA</sequence>
<organism evidence="8 9">
    <name type="scientific">Cutaneotrichosporon oleaginosum</name>
    <dbReference type="NCBI Taxonomy" id="879819"/>
    <lineage>
        <taxon>Eukaryota</taxon>
        <taxon>Fungi</taxon>
        <taxon>Dikarya</taxon>
        <taxon>Basidiomycota</taxon>
        <taxon>Agaricomycotina</taxon>
        <taxon>Tremellomycetes</taxon>
        <taxon>Trichosporonales</taxon>
        <taxon>Trichosporonaceae</taxon>
        <taxon>Cutaneotrichosporon</taxon>
    </lineage>
</organism>
<keyword evidence="9" id="KW-1185">Reference proteome</keyword>
<evidence type="ECO:0000256" key="5">
    <source>
        <dbReference type="ARBA" id="ARBA00022980"/>
    </source>
</evidence>
<dbReference type="STRING" id="879819.A0A0J0XM77"/>
<dbReference type="GO" id="GO:0006412">
    <property type="term" value="P:translation"/>
    <property type="evidence" value="ECO:0007669"/>
    <property type="project" value="InterPro"/>
</dbReference>
<dbReference type="Gene3D" id="2.30.30.30">
    <property type="match status" value="1"/>
</dbReference>
<keyword evidence="4" id="KW-0963">Cytoplasm</keyword>
<dbReference type="InterPro" id="IPR005824">
    <property type="entry name" value="KOW"/>
</dbReference>
<comment type="function">
    <text evidence="1">Component of the ribosome, a large ribonucleoprotein complex responsible for the synthesis of proteins in the cell. The small ribosomal subunit (SSU) binds messenger RNAs (mRNAs) and translates the encoded message by selecting cognate aminoacyl-transfer RNA (tRNA) molecules. The large subunit (LSU) contains the ribosomal catalytic site termed the peptidyl transferase center (PTC), which catalyzes the formation of peptide bonds, thereby polymerizing the amino acids delivered by tRNAs into a polypeptide chain. The nascent polypeptides leave the ribosome through a tunnel in the LSU and interact with protein factors that function in enzymatic processing, targeting, and the membrane insertion of nascent chains at the exit of the ribosomal tunnel.</text>
</comment>
<evidence type="ECO:0000256" key="3">
    <source>
        <dbReference type="ARBA" id="ARBA00006592"/>
    </source>
</evidence>
<dbReference type="AlphaFoldDB" id="A0A0J0XM77"/>
<keyword evidence="5" id="KW-0689">Ribosomal protein</keyword>
<comment type="similarity">
    <text evidence="3">Belongs to the eukaryotic ribosomal protein eL14 family.</text>
</comment>
<dbReference type="InterPro" id="IPR014722">
    <property type="entry name" value="Rib_uL2_dom2"/>
</dbReference>
<dbReference type="Pfam" id="PF01929">
    <property type="entry name" value="Ribosomal_L14e"/>
    <property type="match status" value="1"/>
</dbReference>
<dbReference type="GO" id="GO:0003735">
    <property type="term" value="F:structural constituent of ribosome"/>
    <property type="evidence" value="ECO:0007669"/>
    <property type="project" value="InterPro"/>
</dbReference>
<evidence type="ECO:0000313" key="8">
    <source>
        <dbReference type="EMBL" id="KLT42221.1"/>
    </source>
</evidence>
<dbReference type="EMBL" id="KQ087208">
    <property type="protein sequence ID" value="KLT42221.1"/>
    <property type="molecule type" value="Genomic_DNA"/>
</dbReference>
<evidence type="ECO:0000256" key="4">
    <source>
        <dbReference type="ARBA" id="ARBA00022490"/>
    </source>
</evidence>
<reference evidence="8 9" key="1">
    <citation type="submission" date="2015-03" db="EMBL/GenBank/DDBJ databases">
        <title>Genomics and transcriptomics of the oil-accumulating basidiomycete yeast T. oleaginosus allow insights into substrate utilization and the diverse evolutionary trajectories of mating systems in fungi.</title>
        <authorList>
            <consortium name="DOE Joint Genome Institute"/>
            <person name="Kourist R."/>
            <person name="Kracht O."/>
            <person name="Bracharz F."/>
            <person name="Lipzen A."/>
            <person name="Nolan M."/>
            <person name="Ohm R."/>
            <person name="Grigoriev I."/>
            <person name="Sun S."/>
            <person name="Heitman J."/>
            <person name="Bruck T."/>
            <person name="Nowrousian M."/>
        </authorList>
    </citation>
    <scope>NUCLEOTIDE SEQUENCE [LARGE SCALE GENOMIC DNA]</scope>
    <source>
        <strain evidence="8 9">IBC0246</strain>
    </source>
</reference>
<dbReference type="InterPro" id="IPR008991">
    <property type="entry name" value="Translation_prot_SH3-like_sf"/>
</dbReference>
<dbReference type="Gene3D" id="6.10.250.2270">
    <property type="match status" value="1"/>
</dbReference>
<evidence type="ECO:0000256" key="2">
    <source>
        <dbReference type="ARBA" id="ARBA00004496"/>
    </source>
</evidence>
<dbReference type="GO" id="GO:0003723">
    <property type="term" value="F:RNA binding"/>
    <property type="evidence" value="ECO:0007669"/>
    <property type="project" value="InterPro"/>
</dbReference>
<comment type="subcellular location">
    <subcellularLocation>
        <location evidence="2">Cytoplasm</location>
    </subcellularLocation>
</comment>